<protein>
    <submittedName>
        <fullName evidence="1">Uncharacterized protein</fullName>
    </submittedName>
</protein>
<name>A0A7M4ER96_CROPO</name>
<accession>A0A7M4ER96</accession>
<reference evidence="1" key="1">
    <citation type="submission" date="2025-08" db="UniProtKB">
        <authorList>
            <consortium name="Ensembl"/>
        </authorList>
    </citation>
    <scope>IDENTIFICATION</scope>
</reference>
<evidence type="ECO:0000313" key="1">
    <source>
        <dbReference type="Ensembl" id="ENSCPRP00005012655.1"/>
    </source>
</evidence>
<proteinExistence type="predicted"/>
<organism evidence="1 2">
    <name type="scientific">Crocodylus porosus</name>
    <name type="common">Saltwater crocodile</name>
    <name type="synonym">Estuarine crocodile</name>
    <dbReference type="NCBI Taxonomy" id="8502"/>
    <lineage>
        <taxon>Eukaryota</taxon>
        <taxon>Metazoa</taxon>
        <taxon>Chordata</taxon>
        <taxon>Craniata</taxon>
        <taxon>Vertebrata</taxon>
        <taxon>Euteleostomi</taxon>
        <taxon>Archelosauria</taxon>
        <taxon>Archosauria</taxon>
        <taxon>Crocodylia</taxon>
        <taxon>Longirostres</taxon>
        <taxon>Crocodylidae</taxon>
        <taxon>Crocodylus</taxon>
    </lineage>
</organism>
<evidence type="ECO:0000313" key="2">
    <source>
        <dbReference type="Proteomes" id="UP000594220"/>
    </source>
</evidence>
<reference evidence="1" key="2">
    <citation type="submission" date="2025-09" db="UniProtKB">
        <authorList>
            <consortium name="Ensembl"/>
        </authorList>
    </citation>
    <scope>IDENTIFICATION</scope>
</reference>
<keyword evidence="2" id="KW-1185">Reference proteome</keyword>
<dbReference type="AlphaFoldDB" id="A0A7M4ER96"/>
<dbReference type="Ensembl" id="ENSCPRT00005014895.1">
    <property type="protein sequence ID" value="ENSCPRP00005012655.1"/>
    <property type="gene ID" value="ENSCPRG00005008986.1"/>
</dbReference>
<sequence>MYMCVYIHGYVCMGMIMHAHVHVHVDTFVQACLDFCMYKHACMYVHTCLCMHVCAVWSDVASGTGSRQVVGQVTVVPQWDSLQFVHILSVVGGPMWGTILQMWPHQC</sequence>
<dbReference type="Proteomes" id="UP000594220">
    <property type="component" value="Unplaced"/>
</dbReference>